<proteinExistence type="predicted"/>
<keyword evidence="2" id="KW-0732">Signal</keyword>
<sequence>MKKSILAATAVLATAAGLAGCSNGGSGTEGSATKLQESSAQEITDKAAEATKALDSVRMAGQIYSEGERLQLDMALAKDGKCTGTISMGEGTAEVLNNGTASYMKGDEAFWQAQSKGEAEAGTFVEMLKGRWVKMGGEQGADAGFDSFCDLDKLLADMDSDTSTKATKGELTEIDGRQAIPLVEEDGKETTTVYVANDDAEPYLLRMENEGSDEPGVMDLTDHNKPVKITEPPASEVLDLAELGAQ</sequence>
<gene>
    <name evidence="3" type="ORF">CUT44_20555</name>
</gene>
<feature type="region of interest" description="Disordered" evidence="1">
    <location>
        <begin position="210"/>
        <end position="246"/>
    </location>
</feature>
<name>A0A2M8LW37_9ACTN</name>
<organism evidence="3 4">
    <name type="scientific">Streptomyces carminius</name>
    <dbReference type="NCBI Taxonomy" id="2665496"/>
    <lineage>
        <taxon>Bacteria</taxon>
        <taxon>Bacillati</taxon>
        <taxon>Actinomycetota</taxon>
        <taxon>Actinomycetes</taxon>
        <taxon>Kitasatosporales</taxon>
        <taxon>Streptomycetaceae</taxon>
        <taxon>Streptomyces</taxon>
    </lineage>
</organism>
<keyword evidence="4" id="KW-1185">Reference proteome</keyword>
<evidence type="ECO:0008006" key="5">
    <source>
        <dbReference type="Google" id="ProtNLM"/>
    </source>
</evidence>
<comment type="caution">
    <text evidence="3">The sequence shown here is derived from an EMBL/GenBank/DDBJ whole genome shotgun (WGS) entry which is preliminary data.</text>
</comment>
<dbReference type="Gene3D" id="2.50.20.20">
    <property type="match status" value="1"/>
</dbReference>
<protein>
    <recommendedName>
        <fullName evidence="5">Lipoprotein</fullName>
    </recommendedName>
</protein>
<dbReference type="AlphaFoldDB" id="A0A2M8LW37"/>
<reference evidence="3 4" key="1">
    <citation type="submission" date="2017-11" db="EMBL/GenBank/DDBJ databases">
        <title>Streptomyces carmine sp. nov., a novel actinomycete isolated from Sophora alopecuroides in Xinjiang, China.</title>
        <authorList>
            <person name="Wang Y."/>
            <person name="Luo X."/>
            <person name="Wan C."/>
            <person name="Zhang L."/>
        </authorList>
    </citation>
    <scope>NUCLEOTIDE SEQUENCE [LARGE SCALE GENOMIC DNA]</scope>
    <source>
        <strain evidence="3 4">TRM SA0054</strain>
    </source>
</reference>
<dbReference type="PROSITE" id="PS51257">
    <property type="entry name" value="PROKAR_LIPOPROTEIN"/>
    <property type="match status" value="1"/>
</dbReference>
<dbReference type="Proteomes" id="UP000230407">
    <property type="component" value="Unassembled WGS sequence"/>
</dbReference>
<evidence type="ECO:0000313" key="4">
    <source>
        <dbReference type="Proteomes" id="UP000230407"/>
    </source>
</evidence>
<feature type="chain" id="PRO_5039427247" description="Lipoprotein" evidence="2">
    <location>
        <begin position="20"/>
        <end position="246"/>
    </location>
</feature>
<accession>A0A2M8LW37</accession>
<evidence type="ECO:0000313" key="3">
    <source>
        <dbReference type="EMBL" id="PJE96172.1"/>
    </source>
</evidence>
<evidence type="ECO:0000256" key="2">
    <source>
        <dbReference type="SAM" id="SignalP"/>
    </source>
</evidence>
<dbReference type="EMBL" id="PGGW01000060">
    <property type="protein sequence ID" value="PJE96172.1"/>
    <property type="molecule type" value="Genomic_DNA"/>
</dbReference>
<feature type="signal peptide" evidence="2">
    <location>
        <begin position="1"/>
        <end position="19"/>
    </location>
</feature>
<evidence type="ECO:0000256" key="1">
    <source>
        <dbReference type="SAM" id="MobiDB-lite"/>
    </source>
</evidence>